<organism evidence="2 3">
    <name type="scientific">Portunus trituberculatus</name>
    <name type="common">Swimming crab</name>
    <name type="synonym">Neptunus trituberculatus</name>
    <dbReference type="NCBI Taxonomy" id="210409"/>
    <lineage>
        <taxon>Eukaryota</taxon>
        <taxon>Metazoa</taxon>
        <taxon>Ecdysozoa</taxon>
        <taxon>Arthropoda</taxon>
        <taxon>Crustacea</taxon>
        <taxon>Multicrustacea</taxon>
        <taxon>Malacostraca</taxon>
        <taxon>Eumalacostraca</taxon>
        <taxon>Eucarida</taxon>
        <taxon>Decapoda</taxon>
        <taxon>Pleocyemata</taxon>
        <taxon>Brachyura</taxon>
        <taxon>Eubrachyura</taxon>
        <taxon>Portunoidea</taxon>
        <taxon>Portunidae</taxon>
        <taxon>Portuninae</taxon>
        <taxon>Portunus</taxon>
    </lineage>
</organism>
<dbReference type="OrthoDB" id="10051975at2759"/>
<keyword evidence="3" id="KW-1185">Reference proteome</keyword>
<dbReference type="Proteomes" id="UP000324222">
    <property type="component" value="Unassembled WGS sequence"/>
</dbReference>
<feature type="region of interest" description="Disordered" evidence="1">
    <location>
        <begin position="28"/>
        <end position="76"/>
    </location>
</feature>
<feature type="compositionally biased region" description="Polar residues" evidence="1">
    <location>
        <begin position="43"/>
        <end position="53"/>
    </location>
</feature>
<gene>
    <name evidence="2" type="ORF">E2C01_030876</name>
</gene>
<protein>
    <submittedName>
        <fullName evidence="2">Uncharacterized protein</fullName>
    </submittedName>
</protein>
<dbReference type="EMBL" id="VSRR010003773">
    <property type="protein sequence ID" value="MPC37401.1"/>
    <property type="molecule type" value="Genomic_DNA"/>
</dbReference>
<name>A0A5B7ES71_PORTR</name>
<dbReference type="AlphaFoldDB" id="A0A5B7ES71"/>
<proteinExistence type="predicted"/>
<comment type="caution">
    <text evidence="2">The sequence shown here is derived from an EMBL/GenBank/DDBJ whole genome shotgun (WGS) entry which is preliminary data.</text>
</comment>
<accession>A0A5B7ES71</accession>
<evidence type="ECO:0000256" key="1">
    <source>
        <dbReference type="SAM" id="MobiDB-lite"/>
    </source>
</evidence>
<reference evidence="2 3" key="1">
    <citation type="submission" date="2019-05" db="EMBL/GenBank/DDBJ databases">
        <title>Another draft genome of Portunus trituberculatus and its Hox gene families provides insights of decapod evolution.</title>
        <authorList>
            <person name="Jeong J.-H."/>
            <person name="Song I."/>
            <person name="Kim S."/>
            <person name="Choi T."/>
            <person name="Kim D."/>
            <person name="Ryu S."/>
            <person name="Kim W."/>
        </authorList>
    </citation>
    <scope>NUCLEOTIDE SEQUENCE [LARGE SCALE GENOMIC DNA]</scope>
    <source>
        <tissue evidence="2">Muscle</tissue>
    </source>
</reference>
<sequence length="76" mass="8571">MQGHAEASIPGNAWSVIRHRESKSSAYFKFRESKRDRRARATTKPQLSKQTLARQIYHGSPEQVGHAANTGNLQHT</sequence>
<evidence type="ECO:0000313" key="3">
    <source>
        <dbReference type="Proteomes" id="UP000324222"/>
    </source>
</evidence>
<evidence type="ECO:0000313" key="2">
    <source>
        <dbReference type="EMBL" id="MPC37401.1"/>
    </source>
</evidence>